<keyword evidence="10" id="KW-1185">Reference proteome</keyword>
<protein>
    <recommendedName>
        <fullName evidence="2">asparagine--tRNA ligase</fullName>
        <ecNumber evidence="2">6.1.1.22</ecNumber>
    </recommendedName>
</protein>
<evidence type="ECO:0000256" key="5">
    <source>
        <dbReference type="ARBA" id="ARBA00022840"/>
    </source>
</evidence>
<feature type="domain" description="Aminoacyl-transfer RNA synthetases class-II family profile" evidence="8">
    <location>
        <begin position="178"/>
        <end position="528"/>
    </location>
</feature>
<keyword evidence="3" id="KW-0436">Ligase</keyword>
<organism evidence="9 10">
    <name type="scientific">Metschnikowia aff. pulcherrima</name>
    <dbReference type="NCBI Taxonomy" id="2163413"/>
    <lineage>
        <taxon>Eukaryota</taxon>
        <taxon>Fungi</taxon>
        <taxon>Dikarya</taxon>
        <taxon>Ascomycota</taxon>
        <taxon>Saccharomycotina</taxon>
        <taxon>Pichiomycetes</taxon>
        <taxon>Metschnikowiaceae</taxon>
        <taxon>Metschnikowia</taxon>
    </lineage>
</organism>
<dbReference type="Proteomes" id="UP000292447">
    <property type="component" value="Chromosome II"/>
</dbReference>
<keyword evidence="7 9" id="KW-0030">Aminoacyl-tRNA synthetase</keyword>
<name>A0A4P6XJG2_9ASCO</name>
<dbReference type="STRING" id="2163413.A0A4P6XJG2"/>
<dbReference type="PANTHER" id="PTHR22594:SF34">
    <property type="entry name" value="ASPARAGINE--TRNA LIGASE, MITOCHONDRIAL-RELATED"/>
    <property type="match status" value="1"/>
</dbReference>
<dbReference type="GO" id="GO:0005739">
    <property type="term" value="C:mitochondrion"/>
    <property type="evidence" value="ECO:0007669"/>
    <property type="project" value="TreeGrafter"/>
</dbReference>
<dbReference type="NCBIfam" id="TIGR00457">
    <property type="entry name" value="asnS"/>
    <property type="match status" value="1"/>
</dbReference>
<dbReference type="GO" id="GO:0004816">
    <property type="term" value="F:asparagine-tRNA ligase activity"/>
    <property type="evidence" value="ECO:0007669"/>
    <property type="project" value="UniProtKB-EC"/>
</dbReference>
<sequence length="536" mass="60453">MRSQMLIFSKKALLPAIKILSHGSFPKFAGQFAIQKAYASLLTPTIRQVLANPPKLESEGTARGHIKAIRTFKNVGFIDLSDGSIHETLSVTINNPEDTLRDNRYKVGQSVEIRGKWIESRGSQPFELSYDPENPTHNISIIGDVLENYPIQKKRLTLQFLRTVPTLRHRTSLLASVLRFRAHVEGVLADFFRENDVVKVAPPLITSSDCEGAGEQFQIRPTNEIQSMSEKSSYPSEKNGAKDADLGFFGKDAYMTVSTQLHLEILALSLNRVWTLTPCFRAEDSNTNRHLSEFWMLEAELCYVTEVHQLTDFVEAMVRDLVGNLQLESTVLTSGSEHDLLGARFSKQDREKIAQTWNQIMGEDKWPSITYTEAIEILNRVKNKGRLKGRLAWGDLILTEDEKWLAGVHYNSPVFITDYPKSQKPFYMLQNEADNTQVSEETDRATVACFDLIVPEIGELVGGSLREHNHEKLVSEMQHRGMLTEAMQWYLSTRENGSVPHGGFGMGFERLLAYLAAVDNIRDISAFPRAPNVCAC</sequence>
<reference evidence="10" key="1">
    <citation type="submission" date="2019-03" db="EMBL/GenBank/DDBJ databases">
        <title>Snf2 controls pulcherriminic acid biosynthesis and connects pigmentation and antifungal activity of the yeast Metschnikowia pulcherrima.</title>
        <authorList>
            <person name="Gore-Lloyd D."/>
            <person name="Sumann I."/>
            <person name="Brachmann A.O."/>
            <person name="Schneeberger K."/>
            <person name="Ortiz-Merino R.A."/>
            <person name="Moreno-Beltran M."/>
            <person name="Schlaefli M."/>
            <person name="Kirner P."/>
            <person name="Santos Kron A."/>
            <person name="Wolfe K.H."/>
            <person name="Piel J."/>
            <person name="Ahrens C.H."/>
            <person name="Henk D."/>
            <person name="Freimoser F.M."/>
        </authorList>
    </citation>
    <scope>NUCLEOTIDE SEQUENCE [LARGE SCALE GENOMIC DNA]</scope>
    <source>
        <strain evidence="10">APC 1.2</strain>
    </source>
</reference>
<keyword evidence="5" id="KW-0067">ATP-binding</keyword>
<dbReference type="AlphaFoldDB" id="A0A4P6XJG2"/>
<dbReference type="InterPro" id="IPR004522">
    <property type="entry name" value="Asn-tRNA-ligase"/>
</dbReference>
<dbReference type="EMBL" id="CP034457">
    <property type="protein sequence ID" value="QBM87417.1"/>
    <property type="molecule type" value="Genomic_DNA"/>
</dbReference>
<dbReference type="PROSITE" id="PS50862">
    <property type="entry name" value="AA_TRNA_LIGASE_II"/>
    <property type="match status" value="1"/>
</dbReference>
<evidence type="ECO:0000313" key="9">
    <source>
        <dbReference type="EMBL" id="QBM87417.1"/>
    </source>
</evidence>
<accession>A0A4P6XJG2</accession>
<dbReference type="InterPro" id="IPR006195">
    <property type="entry name" value="aa-tRNA-synth_II"/>
</dbReference>
<gene>
    <name evidence="9" type="primary">MPUL0B06190</name>
    <name evidence="9" type="ORF">METSCH_B06190</name>
</gene>
<dbReference type="SUPFAM" id="SSF55681">
    <property type="entry name" value="Class II aaRS and biotin synthetases"/>
    <property type="match status" value="1"/>
</dbReference>
<keyword evidence="4" id="KW-0547">Nucleotide-binding</keyword>
<dbReference type="PANTHER" id="PTHR22594">
    <property type="entry name" value="ASPARTYL/LYSYL-TRNA SYNTHETASE"/>
    <property type="match status" value="1"/>
</dbReference>
<evidence type="ECO:0000256" key="1">
    <source>
        <dbReference type="ARBA" id="ARBA00008226"/>
    </source>
</evidence>
<evidence type="ECO:0000256" key="7">
    <source>
        <dbReference type="ARBA" id="ARBA00023146"/>
    </source>
</evidence>
<proteinExistence type="inferred from homology"/>
<comment type="similarity">
    <text evidence="1">Belongs to the class-II aminoacyl-tRNA synthetase family.</text>
</comment>
<dbReference type="InterPro" id="IPR004364">
    <property type="entry name" value="Aa-tRNA-synt_II"/>
</dbReference>
<evidence type="ECO:0000256" key="2">
    <source>
        <dbReference type="ARBA" id="ARBA00012816"/>
    </source>
</evidence>
<evidence type="ECO:0000256" key="6">
    <source>
        <dbReference type="ARBA" id="ARBA00022917"/>
    </source>
</evidence>
<keyword evidence="6" id="KW-0648">Protein biosynthesis</keyword>
<dbReference type="PRINTS" id="PR01042">
    <property type="entry name" value="TRNASYNTHASP"/>
</dbReference>
<evidence type="ECO:0000259" key="8">
    <source>
        <dbReference type="PROSITE" id="PS50862"/>
    </source>
</evidence>
<dbReference type="Pfam" id="PF00152">
    <property type="entry name" value="tRNA-synt_2"/>
    <property type="match status" value="1"/>
</dbReference>
<dbReference type="Gene3D" id="3.30.930.10">
    <property type="entry name" value="Bira Bifunctional Protein, Domain 2"/>
    <property type="match status" value="1"/>
</dbReference>
<dbReference type="InterPro" id="IPR002312">
    <property type="entry name" value="Asp/Asn-tRNA-synth_IIb"/>
</dbReference>
<evidence type="ECO:0000256" key="4">
    <source>
        <dbReference type="ARBA" id="ARBA00022741"/>
    </source>
</evidence>
<evidence type="ECO:0000313" key="10">
    <source>
        <dbReference type="Proteomes" id="UP000292447"/>
    </source>
</evidence>
<dbReference type="EC" id="6.1.1.22" evidence="2"/>
<dbReference type="InterPro" id="IPR045864">
    <property type="entry name" value="aa-tRNA-synth_II/BPL/LPL"/>
</dbReference>
<dbReference type="GO" id="GO:0006421">
    <property type="term" value="P:asparaginyl-tRNA aminoacylation"/>
    <property type="evidence" value="ECO:0007669"/>
    <property type="project" value="InterPro"/>
</dbReference>
<dbReference type="GO" id="GO:0005524">
    <property type="term" value="F:ATP binding"/>
    <property type="evidence" value="ECO:0007669"/>
    <property type="project" value="UniProtKB-KW"/>
</dbReference>
<evidence type="ECO:0000256" key="3">
    <source>
        <dbReference type="ARBA" id="ARBA00022598"/>
    </source>
</evidence>